<proteinExistence type="predicted"/>
<sequence length="308" mass="36109">MTTYSDEEEFWRQTETCHPDLIPADDRNCPICGEAYEDPDNDPDVMAVGLQCSHFVCLNCLDHWLHTTIRGQVRNTCPVCRHVLYRVRQVTPDYTSDYADDDGSADEGEDSDSENSSENDDEMPDVDLDPDNDEDGTEHPSVDMALLREEHRWLARHMRDECIEHLVYLNSTRYWNGDHRLVTIDGLRQLPVWSLEPNVIRSEARETLRRDAIRIVSLEVCWTIHRLHNYETTARRMYQQLVHLVRCNAVVTMYGLAENEDESQWQVNDLSQLTREARRWIRNIVYTQMNPDAQYRSDPSLEFPYSAR</sequence>
<dbReference type="Gene3D" id="3.30.40.10">
    <property type="entry name" value="Zinc/RING finger domain, C3HC4 (zinc finger)"/>
    <property type="match status" value="1"/>
</dbReference>
<keyword evidence="1" id="KW-0479">Metal-binding</keyword>
<feature type="region of interest" description="Disordered" evidence="5">
    <location>
        <begin position="94"/>
        <end position="142"/>
    </location>
</feature>
<accession>R7Z2C1</accession>
<dbReference type="PROSITE" id="PS50089">
    <property type="entry name" value="ZF_RING_2"/>
    <property type="match status" value="1"/>
</dbReference>
<dbReference type="InterPro" id="IPR017907">
    <property type="entry name" value="Znf_RING_CS"/>
</dbReference>
<dbReference type="RefSeq" id="XP_007783481.1">
    <property type="nucleotide sequence ID" value="XM_007785291.1"/>
</dbReference>
<evidence type="ECO:0000256" key="3">
    <source>
        <dbReference type="ARBA" id="ARBA00022833"/>
    </source>
</evidence>
<dbReference type="OrthoDB" id="5401893at2759"/>
<gene>
    <name evidence="7" type="ORF">W97_07313</name>
</gene>
<dbReference type="GO" id="GO:0008270">
    <property type="term" value="F:zinc ion binding"/>
    <property type="evidence" value="ECO:0007669"/>
    <property type="project" value="UniProtKB-KW"/>
</dbReference>
<dbReference type="InterPro" id="IPR001841">
    <property type="entry name" value="Znf_RING"/>
</dbReference>
<evidence type="ECO:0000256" key="5">
    <source>
        <dbReference type="SAM" id="MobiDB-lite"/>
    </source>
</evidence>
<evidence type="ECO:0000256" key="4">
    <source>
        <dbReference type="PROSITE-ProRule" id="PRU00175"/>
    </source>
</evidence>
<dbReference type="GeneID" id="19904624"/>
<dbReference type="STRING" id="1168221.R7Z2C1"/>
<dbReference type="SUPFAM" id="SSF57850">
    <property type="entry name" value="RING/U-box"/>
    <property type="match status" value="1"/>
</dbReference>
<keyword evidence="8" id="KW-1185">Reference proteome</keyword>
<evidence type="ECO:0000256" key="1">
    <source>
        <dbReference type="ARBA" id="ARBA00022723"/>
    </source>
</evidence>
<protein>
    <recommendedName>
        <fullName evidence="6">RING-type domain-containing protein</fullName>
    </recommendedName>
</protein>
<organism evidence="7 8">
    <name type="scientific">Coniosporium apollinis (strain CBS 100218)</name>
    <name type="common">Rock-inhabiting black yeast</name>
    <dbReference type="NCBI Taxonomy" id="1168221"/>
    <lineage>
        <taxon>Eukaryota</taxon>
        <taxon>Fungi</taxon>
        <taxon>Dikarya</taxon>
        <taxon>Ascomycota</taxon>
        <taxon>Pezizomycotina</taxon>
        <taxon>Dothideomycetes</taxon>
        <taxon>Dothideomycetes incertae sedis</taxon>
        <taxon>Coniosporium</taxon>
    </lineage>
</organism>
<evidence type="ECO:0000259" key="6">
    <source>
        <dbReference type="PROSITE" id="PS50089"/>
    </source>
</evidence>
<dbReference type="AlphaFoldDB" id="R7Z2C1"/>
<dbReference type="Proteomes" id="UP000016924">
    <property type="component" value="Unassembled WGS sequence"/>
</dbReference>
<feature type="compositionally biased region" description="Acidic residues" evidence="5">
    <location>
        <begin position="98"/>
        <end position="136"/>
    </location>
</feature>
<dbReference type="SMART" id="SM00184">
    <property type="entry name" value="RING"/>
    <property type="match status" value="1"/>
</dbReference>
<dbReference type="EMBL" id="JH767593">
    <property type="protein sequence ID" value="EON68164.1"/>
    <property type="molecule type" value="Genomic_DNA"/>
</dbReference>
<evidence type="ECO:0000256" key="2">
    <source>
        <dbReference type="ARBA" id="ARBA00022771"/>
    </source>
</evidence>
<feature type="domain" description="RING-type" evidence="6">
    <location>
        <begin position="29"/>
        <end position="81"/>
    </location>
</feature>
<keyword evidence="3" id="KW-0862">Zinc</keyword>
<dbReference type="HOGENOM" id="CLU_903191_0_0_1"/>
<dbReference type="PROSITE" id="PS00518">
    <property type="entry name" value="ZF_RING_1"/>
    <property type="match status" value="1"/>
</dbReference>
<name>R7Z2C1_CONA1</name>
<reference evidence="8" key="1">
    <citation type="submission" date="2012-06" db="EMBL/GenBank/DDBJ databases">
        <title>The genome sequence of Coniosporium apollinis CBS 100218.</title>
        <authorList>
            <consortium name="The Broad Institute Genome Sequencing Platform"/>
            <person name="Cuomo C."/>
            <person name="Gorbushina A."/>
            <person name="Noack S."/>
            <person name="Walker B."/>
            <person name="Young S.K."/>
            <person name="Zeng Q."/>
            <person name="Gargeya S."/>
            <person name="Fitzgerald M."/>
            <person name="Haas B."/>
            <person name="Abouelleil A."/>
            <person name="Alvarado L."/>
            <person name="Arachchi H.M."/>
            <person name="Berlin A.M."/>
            <person name="Chapman S.B."/>
            <person name="Goldberg J."/>
            <person name="Griggs A."/>
            <person name="Gujja S."/>
            <person name="Hansen M."/>
            <person name="Howarth C."/>
            <person name="Imamovic A."/>
            <person name="Larimer J."/>
            <person name="McCowan C."/>
            <person name="Montmayeur A."/>
            <person name="Murphy C."/>
            <person name="Neiman D."/>
            <person name="Pearson M."/>
            <person name="Priest M."/>
            <person name="Roberts A."/>
            <person name="Saif S."/>
            <person name="Shea T."/>
            <person name="Sisk P."/>
            <person name="Sykes S."/>
            <person name="Wortman J."/>
            <person name="Nusbaum C."/>
            <person name="Birren B."/>
        </authorList>
    </citation>
    <scope>NUCLEOTIDE SEQUENCE [LARGE SCALE GENOMIC DNA]</scope>
    <source>
        <strain evidence="8">CBS 100218</strain>
    </source>
</reference>
<keyword evidence="2 4" id="KW-0863">Zinc-finger</keyword>
<dbReference type="Pfam" id="PF13639">
    <property type="entry name" value="zf-RING_2"/>
    <property type="match status" value="1"/>
</dbReference>
<dbReference type="InterPro" id="IPR013083">
    <property type="entry name" value="Znf_RING/FYVE/PHD"/>
</dbReference>
<evidence type="ECO:0000313" key="7">
    <source>
        <dbReference type="EMBL" id="EON68164.1"/>
    </source>
</evidence>
<evidence type="ECO:0000313" key="8">
    <source>
        <dbReference type="Proteomes" id="UP000016924"/>
    </source>
</evidence>